<evidence type="ECO:0000313" key="2">
    <source>
        <dbReference type="EMBL" id="UYU32079.1"/>
    </source>
</evidence>
<evidence type="ECO:0000259" key="1">
    <source>
        <dbReference type="PROSITE" id="PS50943"/>
    </source>
</evidence>
<dbReference type="SUPFAM" id="SSF47413">
    <property type="entry name" value="lambda repressor-like DNA-binding domains"/>
    <property type="match status" value="1"/>
</dbReference>
<dbReference type="Gene3D" id="1.10.260.40">
    <property type="entry name" value="lambda repressor-like DNA-binding domains"/>
    <property type="match status" value="1"/>
</dbReference>
<proteinExistence type="predicted"/>
<accession>A0ABY6JH57</accession>
<dbReference type="Pfam" id="PF13560">
    <property type="entry name" value="HTH_31"/>
    <property type="match status" value="1"/>
</dbReference>
<keyword evidence="3" id="KW-1185">Reference proteome</keyword>
<name>A0ABY6JH57_9ENTR</name>
<dbReference type="SMART" id="SM00530">
    <property type="entry name" value="HTH_XRE"/>
    <property type="match status" value="1"/>
</dbReference>
<evidence type="ECO:0000313" key="3">
    <source>
        <dbReference type="Proteomes" id="UP001156318"/>
    </source>
</evidence>
<dbReference type="Proteomes" id="UP001156318">
    <property type="component" value="Chromosome"/>
</dbReference>
<sequence length="96" mass="10835">MTKLIPFSQDALMERPYSMTGVALDDEDLSEELALLGQLTRWRESAGLSRAQVAERMGVKPPAISRLERNITRATWNTLRRYAEACGVKIALTNRQ</sequence>
<dbReference type="EMBL" id="CP074352">
    <property type="protein sequence ID" value="UYU32079.1"/>
    <property type="molecule type" value="Genomic_DNA"/>
</dbReference>
<protein>
    <submittedName>
        <fullName evidence="2">Helix-turn-helix transcriptional regulator</fullName>
    </submittedName>
</protein>
<gene>
    <name evidence="2" type="ORF">KFZ77_00755</name>
</gene>
<dbReference type="InterPro" id="IPR001387">
    <property type="entry name" value="Cro/C1-type_HTH"/>
</dbReference>
<dbReference type="InterPro" id="IPR010982">
    <property type="entry name" value="Lambda_DNA-bd_dom_sf"/>
</dbReference>
<reference evidence="2 3" key="1">
    <citation type="submission" date="2021-05" db="EMBL/GenBank/DDBJ databases">
        <title>Isolation, identification, and the growth promoting effects of Pantoea dispersa strain YSD J2 from the aboveground leaves of Cyperus esculentus L.Var. Sativus.</title>
        <authorList>
            <person name="Wang S."/>
            <person name="Tang X.M."/>
            <person name="Huang Y.N."/>
        </authorList>
    </citation>
    <scope>NUCLEOTIDE SEQUENCE [LARGE SCALE GENOMIC DNA]</scope>
    <source>
        <strain evidence="3">YSD YN2</strain>
    </source>
</reference>
<dbReference type="CDD" id="cd00093">
    <property type="entry name" value="HTH_XRE"/>
    <property type="match status" value="1"/>
</dbReference>
<dbReference type="PROSITE" id="PS50943">
    <property type="entry name" value="HTH_CROC1"/>
    <property type="match status" value="1"/>
</dbReference>
<organism evidence="2 3">
    <name type="scientific">Siccibacter colletis</name>
    <dbReference type="NCBI Taxonomy" id="1505757"/>
    <lineage>
        <taxon>Bacteria</taxon>
        <taxon>Pseudomonadati</taxon>
        <taxon>Pseudomonadota</taxon>
        <taxon>Gammaproteobacteria</taxon>
        <taxon>Enterobacterales</taxon>
        <taxon>Enterobacteriaceae</taxon>
        <taxon>Siccibacter</taxon>
    </lineage>
</organism>
<feature type="domain" description="HTH cro/C1-type" evidence="1">
    <location>
        <begin position="39"/>
        <end position="93"/>
    </location>
</feature>